<accession>A0A919BKF9</accession>
<gene>
    <name evidence="2" type="ORF">GCM10017667_26070</name>
</gene>
<dbReference type="Pfam" id="PF13730">
    <property type="entry name" value="HTH_36"/>
    <property type="match status" value="1"/>
</dbReference>
<feature type="region of interest" description="Disordered" evidence="1">
    <location>
        <begin position="151"/>
        <end position="171"/>
    </location>
</feature>
<reference evidence="2" key="1">
    <citation type="journal article" date="2014" name="Int. J. Syst. Evol. Microbiol.">
        <title>Complete genome sequence of Corynebacterium casei LMG S-19264T (=DSM 44701T), isolated from a smear-ripened cheese.</title>
        <authorList>
            <consortium name="US DOE Joint Genome Institute (JGI-PGF)"/>
            <person name="Walter F."/>
            <person name="Albersmeier A."/>
            <person name="Kalinowski J."/>
            <person name="Ruckert C."/>
        </authorList>
    </citation>
    <scope>NUCLEOTIDE SEQUENCE</scope>
    <source>
        <strain evidence="2">JCM 4122</strain>
    </source>
</reference>
<dbReference type="CDD" id="cd00090">
    <property type="entry name" value="HTH_ARSR"/>
    <property type="match status" value="1"/>
</dbReference>
<comment type="caution">
    <text evidence="2">The sequence shown here is derived from an EMBL/GenBank/DDBJ whole genome shotgun (WGS) entry which is preliminary data.</text>
</comment>
<organism evidence="2 3">
    <name type="scientific">Streptomyces filamentosus</name>
    <name type="common">Streptomyces roseosporus</name>
    <dbReference type="NCBI Taxonomy" id="67294"/>
    <lineage>
        <taxon>Bacteria</taxon>
        <taxon>Bacillati</taxon>
        <taxon>Actinomycetota</taxon>
        <taxon>Actinomycetes</taxon>
        <taxon>Kitasatosporales</taxon>
        <taxon>Streptomycetaceae</taxon>
        <taxon>Streptomyces</taxon>
    </lineage>
</organism>
<dbReference type="Gene3D" id="1.10.10.10">
    <property type="entry name" value="Winged helix-like DNA-binding domain superfamily/Winged helix DNA-binding domain"/>
    <property type="match status" value="1"/>
</dbReference>
<name>A0A919BKF9_STRFL</name>
<sequence length="171" mass="18483">MRAARRVTKIETVNRRTGEIQDLTVHSSLSAGSGIWFRGGGYTTMGYDAHNALAEADLSGASYKLFHKMCALQNRKDHGLVRVESQTRFAEQVGMSQSSVSRALKQLAEHGFIYPDGRDWRLRADFVFNGGGAAQGQAVRNIPADAPDPYANGSGLTLIDGGAGERPEDQA</sequence>
<evidence type="ECO:0000313" key="3">
    <source>
        <dbReference type="Proteomes" id="UP000632849"/>
    </source>
</evidence>
<dbReference type="InterPro" id="IPR011991">
    <property type="entry name" value="ArsR-like_HTH"/>
</dbReference>
<dbReference type="InterPro" id="IPR036388">
    <property type="entry name" value="WH-like_DNA-bd_sf"/>
</dbReference>
<protein>
    <submittedName>
        <fullName evidence="2">Uncharacterized protein</fullName>
    </submittedName>
</protein>
<dbReference type="InterPro" id="IPR036390">
    <property type="entry name" value="WH_DNA-bd_sf"/>
</dbReference>
<evidence type="ECO:0000313" key="2">
    <source>
        <dbReference type="EMBL" id="GHF94746.1"/>
    </source>
</evidence>
<proteinExistence type="predicted"/>
<dbReference type="AlphaFoldDB" id="A0A919BKF9"/>
<dbReference type="EMBL" id="BNBE01000001">
    <property type="protein sequence ID" value="GHF94746.1"/>
    <property type="molecule type" value="Genomic_DNA"/>
</dbReference>
<dbReference type="Proteomes" id="UP000632849">
    <property type="component" value="Unassembled WGS sequence"/>
</dbReference>
<reference evidence="2" key="2">
    <citation type="submission" date="2020-09" db="EMBL/GenBank/DDBJ databases">
        <authorList>
            <person name="Sun Q."/>
            <person name="Ohkuma M."/>
        </authorList>
    </citation>
    <scope>NUCLEOTIDE SEQUENCE</scope>
    <source>
        <strain evidence="2">JCM 4122</strain>
    </source>
</reference>
<dbReference type="SUPFAM" id="SSF46785">
    <property type="entry name" value="Winged helix' DNA-binding domain"/>
    <property type="match status" value="1"/>
</dbReference>
<evidence type="ECO:0000256" key="1">
    <source>
        <dbReference type="SAM" id="MobiDB-lite"/>
    </source>
</evidence>
<keyword evidence="3" id="KW-1185">Reference proteome</keyword>